<dbReference type="CDD" id="cd02440">
    <property type="entry name" value="AdoMet_MTases"/>
    <property type="match status" value="1"/>
</dbReference>
<dbReference type="EMBL" id="VJXR01000005">
    <property type="protein sequence ID" value="TRW47042.1"/>
    <property type="molecule type" value="Genomic_DNA"/>
</dbReference>
<dbReference type="Gene3D" id="3.40.50.150">
    <property type="entry name" value="Vaccinia Virus protein VP39"/>
    <property type="match status" value="1"/>
</dbReference>
<dbReference type="GO" id="GO:0032259">
    <property type="term" value="P:methylation"/>
    <property type="evidence" value="ECO:0007669"/>
    <property type="project" value="UniProtKB-KW"/>
</dbReference>
<dbReference type="GO" id="GO:0008168">
    <property type="term" value="F:methyltransferase activity"/>
    <property type="evidence" value="ECO:0007669"/>
    <property type="project" value="UniProtKB-KW"/>
</dbReference>
<evidence type="ECO:0000313" key="3">
    <source>
        <dbReference type="Proteomes" id="UP000318693"/>
    </source>
</evidence>
<dbReference type="InterPro" id="IPR049690">
    <property type="entry name" value="Daptide_MTase"/>
</dbReference>
<proteinExistence type="predicted"/>
<gene>
    <name evidence="2" type="ORF">FJ693_02900</name>
</gene>
<dbReference type="Proteomes" id="UP000318693">
    <property type="component" value="Unassembled WGS sequence"/>
</dbReference>
<dbReference type="SUPFAM" id="SSF53335">
    <property type="entry name" value="S-adenosyl-L-methionine-dependent methyltransferases"/>
    <property type="match status" value="1"/>
</dbReference>
<evidence type="ECO:0000313" key="2">
    <source>
        <dbReference type="EMBL" id="TRW47042.1"/>
    </source>
</evidence>
<reference evidence="2 3" key="1">
    <citation type="submission" date="2019-07" db="EMBL/GenBank/DDBJ databases">
        <title>Georgenia wutianyii sp. nov. and Georgenia *** sp. nov. isolated from plateau pika (Ochotona curzoniae) in the Qinghai-Tibet plateau of China.</title>
        <authorList>
            <person name="Tian Z."/>
        </authorList>
    </citation>
    <scope>NUCLEOTIDE SEQUENCE [LARGE SCALE GENOMIC DNA]</scope>
    <source>
        <strain evidence="2 3">Z446</strain>
    </source>
</reference>
<organism evidence="2 3">
    <name type="scientific">Georgenia yuyongxinii</name>
    <dbReference type="NCBI Taxonomy" id="2589797"/>
    <lineage>
        <taxon>Bacteria</taxon>
        <taxon>Bacillati</taxon>
        <taxon>Actinomycetota</taxon>
        <taxon>Actinomycetes</taxon>
        <taxon>Micrococcales</taxon>
        <taxon>Bogoriellaceae</taxon>
        <taxon>Georgenia</taxon>
    </lineage>
</organism>
<comment type="caution">
    <text evidence="2">The sequence shown here is derived from an EMBL/GenBank/DDBJ whole genome shotgun (WGS) entry which is preliminary data.</text>
</comment>
<protein>
    <submittedName>
        <fullName evidence="2">Class I SAM-dependent methyltransferase</fullName>
    </submittedName>
</protein>
<accession>A0A552WW83</accession>
<dbReference type="InterPro" id="IPR041698">
    <property type="entry name" value="Methyltransf_25"/>
</dbReference>
<dbReference type="InterPro" id="IPR029063">
    <property type="entry name" value="SAM-dependent_MTases_sf"/>
</dbReference>
<dbReference type="Pfam" id="PF13649">
    <property type="entry name" value="Methyltransf_25"/>
    <property type="match status" value="1"/>
</dbReference>
<keyword evidence="3" id="KW-1185">Reference proteome</keyword>
<evidence type="ECO:0000259" key="1">
    <source>
        <dbReference type="Pfam" id="PF13649"/>
    </source>
</evidence>
<dbReference type="AlphaFoldDB" id="A0A552WW83"/>
<name>A0A552WW83_9MICO</name>
<keyword evidence="2" id="KW-0489">Methyltransferase</keyword>
<sequence length="287" mass="30652">MHRARLAAPRPSLTATHGIPGRAGRLVAQLGDRARVHGACDETGAAVLADIADSDVNEVRAVLRLVFGLDGPVLDLAAGLGRMTVPLLALRREVTALELSGDVLDRLVRRLQQAPAPLRQRCTTVQADMADFAIDRSYAAVVLGGASVSLLDEVGRMGMYRSVRRHLAPGGRFLLSTVDHGSSAALPPELGTEVVTPSGHAYRVYEYWQADSPTWTFTALPKDYGHGPVTVCTTTQRVLGAAQLQVELERAGMVVVSRTQITEPGRRHPVVLIEAALPDAVTGPARL</sequence>
<keyword evidence="2" id="KW-0808">Transferase</keyword>
<dbReference type="NCBIfam" id="NF041820">
    <property type="entry name" value="daptide_MTase"/>
    <property type="match status" value="1"/>
</dbReference>
<feature type="domain" description="Methyltransferase" evidence="1">
    <location>
        <begin position="73"/>
        <end position="171"/>
    </location>
</feature>